<name>A0A8J3LMQ1_9ACTN</name>
<sequence length="519" mass="52645">MPGRMPIQPNAESHCREDDPAGQPARRSARSAVVARYAGLAATTLMALLSWSVGALPWQQPHQLAAGAPMLPGLVWHRVGLGLWLVAMAVLVAAWWVLGREVRHRRVTPRAVIVTAALWAVPLLVAAPLASHDVYSYACQGQAYLAGADPYRVGPSALPCRWLTAVPPIWRGQPAPYGPVAVLVAAAAAHGSLLGAVAMLRFAAVAGLVLLAIGLPALAARCGARPATALWLGLANPVVLVHLVGGAHHDALTAGLVVAGLALVAGGRAVPGAAVVGVAVAVKATAVVVLPFAVLLAVVASRSASTRTVGHRWVRAMLAVGAAAAAAFTALTLAAGLDLGWTAALPVSHQPVSWMSPPSAVGAVVGAVVGGFSLSGVPASVEVARAVALYGALPAVLLALWWWAARSGNLRAVTAAAGAALAATVVLAPVVYPWYVVTPAAVLAAAASGRVVRAVAVVVGVLSFVVLPNSLNLAIVTRWPGVIAEVVALLALAVWAISRSRAASMGRTRQEAGASAVKR</sequence>
<feature type="transmembrane region" description="Helical" evidence="9">
    <location>
        <begin position="386"/>
        <end position="404"/>
    </location>
</feature>
<feature type="transmembrane region" description="Helical" evidence="9">
    <location>
        <begin position="79"/>
        <end position="99"/>
    </location>
</feature>
<reference evidence="10" key="1">
    <citation type="submission" date="2021-01" db="EMBL/GenBank/DDBJ databases">
        <title>Whole genome shotgun sequence of Planosporangium flavigriseum NBRC 105377.</title>
        <authorList>
            <person name="Komaki H."/>
            <person name="Tamura T."/>
        </authorList>
    </citation>
    <scope>NUCLEOTIDE SEQUENCE</scope>
    <source>
        <strain evidence="10">NBRC 105377</strain>
    </source>
</reference>
<feature type="transmembrane region" description="Helical" evidence="9">
    <location>
        <begin position="276"/>
        <end position="301"/>
    </location>
</feature>
<feature type="transmembrane region" description="Helical" evidence="9">
    <location>
        <begin position="226"/>
        <end position="244"/>
    </location>
</feature>
<comment type="similarity">
    <text evidence="7">Belongs to the MptA/B family.</text>
</comment>
<evidence type="ECO:0000256" key="2">
    <source>
        <dbReference type="ARBA" id="ARBA00022676"/>
    </source>
</evidence>
<dbReference type="InterPro" id="IPR049829">
    <property type="entry name" value="MptA/B-like"/>
</dbReference>
<evidence type="ECO:0000313" key="11">
    <source>
        <dbReference type="Proteomes" id="UP000653674"/>
    </source>
</evidence>
<keyword evidence="5 9" id="KW-1133">Transmembrane helix</keyword>
<evidence type="ECO:0000313" key="10">
    <source>
        <dbReference type="EMBL" id="GIG73348.1"/>
    </source>
</evidence>
<feature type="transmembrane region" description="Helical" evidence="9">
    <location>
        <begin position="202"/>
        <end position="220"/>
    </location>
</feature>
<gene>
    <name evidence="10" type="ORF">Pfl04_17520</name>
</gene>
<feature type="transmembrane region" description="Helical" evidence="9">
    <location>
        <begin position="354"/>
        <end position="374"/>
    </location>
</feature>
<protein>
    <recommendedName>
        <fullName evidence="12">Alpha-1,6-mannosyltransferase</fullName>
    </recommendedName>
</protein>
<keyword evidence="4 9" id="KW-0812">Transmembrane</keyword>
<evidence type="ECO:0000256" key="4">
    <source>
        <dbReference type="ARBA" id="ARBA00022692"/>
    </source>
</evidence>
<evidence type="ECO:0000256" key="9">
    <source>
        <dbReference type="SAM" id="Phobius"/>
    </source>
</evidence>
<feature type="region of interest" description="Disordered" evidence="8">
    <location>
        <begin position="1"/>
        <end position="26"/>
    </location>
</feature>
<comment type="caution">
    <text evidence="10">The sequence shown here is derived from an EMBL/GenBank/DDBJ whole genome shotgun (WGS) entry which is preliminary data.</text>
</comment>
<evidence type="ECO:0000256" key="3">
    <source>
        <dbReference type="ARBA" id="ARBA00022679"/>
    </source>
</evidence>
<feature type="transmembrane region" description="Helical" evidence="9">
    <location>
        <begin position="111"/>
        <end position="130"/>
    </location>
</feature>
<dbReference type="NCBIfam" id="NF038066">
    <property type="entry name" value="MptB"/>
    <property type="match status" value="1"/>
</dbReference>
<evidence type="ECO:0000256" key="1">
    <source>
        <dbReference type="ARBA" id="ARBA00004141"/>
    </source>
</evidence>
<keyword evidence="6 9" id="KW-0472">Membrane</keyword>
<evidence type="ECO:0008006" key="12">
    <source>
        <dbReference type="Google" id="ProtNLM"/>
    </source>
</evidence>
<feature type="transmembrane region" description="Helical" evidence="9">
    <location>
        <begin position="479"/>
        <end position="497"/>
    </location>
</feature>
<organism evidence="10 11">
    <name type="scientific">Planosporangium flavigriseum</name>
    <dbReference type="NCBI Taxonomy" id="373681"/>
    <lineage>
        <taxon>Bacteria</taxon>
        <taxon>Bacillati</taxon>
        <taxon>Actinomycetota</taxon>
        <taxon>Actinomycetes</taxon>
        <taxon>Micromonosporales</taxon>
        <taxon>Micromonosporaceae</taxon>
        <taxon>Planosporangium</taxon>
    </lineage>
</organism>
<comment type="subcellular location">
    <subcellularLocation>
        <location evidence="1">Membrane</location>
        <topology evidence="1">Multi-pass membrane protein</topology>
    </subcellularLocation>
</comment>
<dbReference type="GO" id="GO:0016757">
    <property type="term" value="F:glycosyltransferase activity"/>
    <property type="evidence" value="ECO:0007669"/>
    <property type="project" value="UniProtKB-KW"/>
</dbReference>
<feature type="transmembrane region" description="Helical" evidence="9">
    <location>
        <begin position="313"/>
        <end position="334"/>
    </location>
</feature>
<dbReference type="AlphaFoldDB" id="A0A8J3LMQ1"/>
<feature type="transmembrane region" description="Helical" evidence="9">
    <location>
        <begin position="410"/>
        <end position="435"/>
    </location>
</feature>
<keyword evidence="3" id="KW-0808">Transferase</keyword>
<accession>A0A8J3LMQ1</accession>
<keyword evidence="2" id="KW-0328">Glycosyltransferase</keyword>
<dbReference type="EMBL" id="BONU01000008">
    <property type="protein sequence ID" value="GIG73348.1"/>
    <property type="molecule type" value="Genomic_DNA"/>
</dbReference>
<evidence type="ECO:0000256" key="5">
    <source>
        <dbReference type="ARBA" id="ARBA00022989"/>
    </source>
</evidence>
<dbReference type="Pfam" id="PF26314">
    <property type="entry name" value="MptA_B_family"/>
    <property type="match status" value="1"/>
</dbReference>
<dbReference type="Proteomes" id="UP000653674">
    <property type="component" value="Unassembled WGS sequence"/>
</dbReference>
<evidence type="ECO:0000256" key="7">
    <source>
        <dbReference type="ARBA" id="ARBA00043987"/>
    </source>
</evidence>
<proteinExistence type="inferred from homology"/>
<evidence type="ECO:0000256" key="8">
    <source>
        <dbReference type="SAM" id="MobiDB-lite"/>
    </source>
</evidence>
<keyword evidence="11" id="KW-1185">Reference proteome</keyword>
<feature type="transmembrane region" description="Helical" evidence="9">
    <location>
        <begin position="37"/>
        <end position="59"/>
    </location>
</feature>
<evidence type="ECO:0000256" key="6">
    <source>
        <dbReference type="ARBA" id="ARBA00023136"/>
    </source>
</evidence>
<feature type="transmembrane region" description="Helical" evidence="9">
    <location>
        <begin position="442"/>
        <end position="467"/>
    </location>
</feature>
<dbReference type="GO" id="GO:0016020">
    <property type="term" value="C:membrane"/>
    <property type="evidence" value="ECO:0007669"/>
    <property type="project" value="UniProtKB-SubCell"/>
</dbReference>